<evidence type="ECO:0000256" key="9">
    <source>
        <dbReference type="ARBA" id="ARBA00023054"/>
    </source>
</evidence>
<evidence type="ECO:0000256" key="12">
    <source>
        <dbReference type="ARBA" id="ARBA00023212"/>
    </source>
</evidence>
<dbReference type="Proteomes" id="UP000036403">
    <property type="component" value="Unassembled WGS sequence"/>
</dbReference>
<dbReference type="Gene3D" id="1.10.287.2620">
    <property type="match status" value="1"/>
</dbReference>
<accession>A0A0J7KUS4</accession>
<dbReference type="InterPro" id="IPR041228">
    <property type="entry name" value="Dynein_C"/>
</dbReference>
<evidence type="ECO:0000313" key="16">
    <source>
        <dbReference type="EMBL" id="KMQ94014.1"/>
    </source>
</evidence>
<keyword evidence="5" id="KW-0677">Repeat</keyword>
<feature type="domain" description="AAA+ ATPase" evidence="15">
    <location>
        <begin position="1027"/>
        <end position="1182"/>
    </location>
</feature>
<evidence type="ECO:0000313" key="17">
    <source>
        <dbReference type="Proteomes" id="UP000036403"/>
    </source>
</evidence>
<dbReference type="InterPro" id="IPR042222">
    <property type="entry name" value="Dynein_2_N"/>
</dbReference>
<dbReference type="GO" id="GO:0008569">
    <property type="term" value="F:minus-end-directed microtubule motor activity"/>
    <property type="evidence" value="ECO:0007669"/>
    <property type="project" value="InterPro"/>
</dbReference>
<dbReference type="OrthoDB" id="286107at2759"/>
<comment type="subcellular location">
    <subcellularLocation>
        <location evidence="1">Cytoplasm</location>
        <location evidence="1">Cytoskeleton</location>
        <location evidence="1">Cilium axoneme</location>
    </subcellularLocation>
</comment>
<dbReference type="GO" id="GO:0007018">
    <property type="term" value="P:microtubule-based movement"/>
    <property type="evidence" value="ECO:0007669"/>
    <property type="project" value="InterPro"/>
</dbReference>
<dbReference type="Pfam" id="PF18199">
    <property type="entry name" value="Dynein_C"/>
    <property type="match status" value="1"/>
</dbReference>
<dbReference type="PANTHER" id="PTHR46532">
    <property type="entry name" value="MALE FERTILITY FACTOR KL5"/>
    <property type="match status" value="1"/>
</dbReference>
<protein>
    <submittedName>
        <fullName evidence="16">Dynein heavy chain axonemal-like protein</fullName>
    </submittedName>
</protein>
<dbReference type="FunFam" id="1.20.920.20:FF:000001">
    <property type="entry name" value="dynein heavy chain 2, axonemal"/>
    <property type="match status" value="1"/>
</dbReference>
<dbReference type="GO" id="GO:0005874">
    <property type="term" value="C:microtubule"/>
    <property type="evidence" value="ECO:0007669"/>
    <property type="project" value="UniProtKB-KW"/>
</dbReference>
<dbReference type="InterPro" id="IPR035699">
    <property type="entry name" value="AAA_6"/>
</dbReference>
<dbReference type="FunFam" id="1.10.287.2620:FF:000003">
    <property type="entry name" value="Dynein, axonemal, heavy chain 5"/>
    <property type="match status" value="1"/>
</dbReference>
<evidence type="ECO:0000256" key="2">
    <source>
        <dbReference type="ARBA" id="ARBA00008887"/>
    </source>
</evidence>
<comment type="caution">
    <text evidence="16">The sequence shown here is derived from an EMBL/GenBank/DDBJ whole genome shotgun (WGS) entry which is preliminary data.</text>
</comment>
<evidence type="ECO:0000259" key="15">
    <source>
        <dbReference type="SMART" id="SM00382"/>
    </source>
</evidence>
<feature type="coiled-coil region" evidence="14">
    <location>
        <begin position="2269"/>
        <end position="2296"/>
    </location>
</feature>
<dbReference type="InterPro" id="IPR043157">
    <property type="entry name" value="Dynein_AAA1S"/>
</dbReference>
<dbReference type="FunFam" id="3.40.50.300:FF:001080">
    <property type="entry name" value="Dynein, axonemal, heavy chain 5"/>
    <property type="match status" value="1"/>
</dbReference>
<keyword evidence="17" id="KW-1185">Reference proteome</keyword>
<feature type="domain" description="AAA+ ATPase" evidence="15">
    <location>
        <begin position="748"/>
        <end position="892"/>
    </location>
</feature>
<dbReference type="Gene3D" id="1.20.140.100">
    <property type="entry name" value="Dynein heavy chain, N-terminal domain 2"/>
    <property type="match status" value="1"/>
</dbReference>
<dbReference type="Pfam" id="PF17852">
    <property type="entry name" value="Dynein_AAA_lid"/>
    <property type="match status" value="1"/>
</dbReference>
<evidence type="ECO:0000256" key="14">
    <source>
        <dbReference type="SAM" id="Coils"/>
    </source>
</evidence>
<dbReference type="InterPro" id="IPR041658">
    <property type="entry name" value="AAA_lid_11"/>
</dbReference>
<dbReference type="FunFam" id="3.40.50.300:FF:000044">
    <property type="entry name" value="Dynein heavy chain 5, axonemal"/>
    <property type="match status" value="1"/>
</dbReference>
<name>A0A0J7KUS4_LASNI</name>
<dbReference type="Gene3D" id="6.10.140.1060">
    <property type="match status" value="1"/>
</dbReference>
<feature type="domain" description="AAA+ ATPase" evidence="15">
    <location>
        <begin position="1354"/>
        <end position="1513"/>
    </location>
</feature>
<dbReference type="GO" id="GO:0005524">
    <property type="term" value="F:ATP binding"/>
    <property type="evidence" value="ECO:0007669"/>
    <property type="project" value="UniProtKB-KW"/>
</dbReference>
<dbReference type="SMART" id="SM00382">
    <property type="entry name" value="AAA"/>
    <property type="match status" value="3"/>
</dbReference>
<keyword evidence="8" id="KW-0243">Dynein</keyword>
<dbReference type="STRING" id="67767.A0A0J7KUS4"/>
<keyword evidence="9 14" id="KW-0175">Coiled coil</keyword>
<dbReference type="Gene3D" id="1.20.920.20">
    <property type="match status" value="1"/>
</dbReference>
<evidence type="ECO:0000256" key="7">
    <source>
        <dbReference type="ARBA" id="ARBA00022840"/>
    </source>
</evidence>
<keyword evidence="12" id="KW-0206">Cytoskeleton</keyword>
<dbReference type="Gene3D" id="1.10.472.130">
    <property type="match status" value="1"/>
</dbReference>
<dbReference type="Gene3D" id="1.10.8.1220">
    <property type="match status" value="1"/>
</dbReference>
<evidence type="ECO:0000256" key="11">
    <source>
        <dbReference type="ARBA" id="ARBA00023175"/>
    </source>
</evidence>
<dbReference type="PaxDb" id="67767-A0A0J7KUS4"/>
<evidence type="ECO:0000256" key="4">
    <source>
        <dbReference type="ARBA" id="ARBA00022701"/>
    </source>
</evidence>
<dbReference type="Gene3D" id="1.20.58.1120">
    <property type="match status" value="1"/>
</dbReference>
<dbReference type="Gene3D" id="1.10.8.710">
    <property type="match status" value="1"/>
</dbReference>
<comment type="similarity">
    <text evidence="2">Belongs to the dynein heavy chain family.</text>
</comment>
<dbReference type="Pfam" id="PF12781">
    <property type="entry name" value="AAA_9"/>
    <property type="match status" value="1"/>
</dbReference>
<dbReference type="PANTHER" id="PTHR46532:SF4">
    <property type="entry name" value="AAA+ ATPASE DOMAIN-CONTAINING PROTEIN"/>
    <property type="match status" value="1"/>
</dbReference>
<dbReference type="FunFam" id="1.20.58.1120:FF:000004">
    <property type="entry name" value="Dynein axonemal heavy chain 5"/>
    <property type="match status" value="1"/>
</dbReference>
<evidence type="ECO:0000256" key="3">
    <source>
        <dbReference type="ARBA" id="ARBA00022490"/>
    </source>
</evidence>
<dbReference type="InterPro" id="IPR003593">
    <property type="entry name" value="AAA+_ATPase"/>
</dbReference>
<keyword evidence="10" id="KW-0969">Cilium</keyword>
<dbReference type="Pfam" id="PF12775">
    <property type="entry name" value="AAA_7"/>
    <property type="match status" value="1"/>
</dbReference>
<evidence type="ECO:0000256" key="5">
    <source>
        <dbReference type="ARBA" id="ARBA00022737"/>
    </source>
</evidence>
<dbReference type="GO" id="GO:0005858">
    <property type="term" value="C:axonemal dynein complex"/>
    <property type="evidence" value="ECO:0007669"/>
    <property type="project" value="TreeGrafter"/>
</dbReference>
<proteinExistence type="inferred from homology"/>
<dbReference type="InterPro" id="IPR027417">
    <property type="entry name" value="P-loop_NTPase"/>
</dbReference>
<dbReference type="GO" id="GO:0051959">
    <property type="term" value="F:dynein light intermediate chain binding"/>
    <property type="evidence" value="ECO:0007669"/>
    <property type="project" value="InterPro"/>
</dbReference>
<sequence length="2862" mass="328639">MSLQGLILMLRDDISKVGKSYLRYSYIWTEKRNEIIQTFVDSKPFIQEIKEKFIEYEDLMTEIQNLPDRHILGPLQINTNKLKLAFLVEASAWKRSLGIILSNSYKKKLQTITDYISEKIKVLSRHIKDLDDVRVAMKCLGEVRDDFTLLDMELILIEETYTLMGKFGIDILKEDQDMVDGLRYNFSNMLNMAKQVQAVICEMQEPLKKELIDGVAVLKKKVTQFDIDFELNGPMIEGIPAKEASERLILFHARFEELWERYETYSSGESLFGIEITDYYDIPWCEIDIETIETELIDFQNKCRRLPKAMREWPAYIDLKKKIDDFNEMCPLLEMMANKAMKDRHWEKLSKLCQYFFNVESETFTLANIMQAPLLKYKDDVEDICISAVKEQDIEIKLKQVIADWAIVNLQFASFKQRGELLLKGIETAEIIAQLEDSLMIISSLLANRYNAPFKKEIQLWQTKLSNTSEILAKWLTVQNLWAYLEAVFIGGDISKQLPTEAKRFNTIDKSWVKLMLRAYEKLNAVETCTGDETMSQFLPHLLEQLESCQKSLSGYLETKRVIFPRFCFISDPTLLEILGQAADCHTIQNYLDGFFDNIAKVGLLALQVLWTRDSEIAVTTAKRDRTIMRRTNQWFLDLLNSFIEVTVKDLTKYSRAKYECLITIHVHQRDIFDELCRLRIRNIYDFEWLKQCRFYYNDDSEEVSIRITDVEFIYQNEFLGCTDRLAITPLTDRCYITLAQAVGMNFGGAPAGPAGTGKTETTKDMGKALGKYVVVFNCSDQMDFRGLGRIFKGLAQSGSWGCFDEFNRIDLPVLSVAAQQIAIVLNARKERKASFLFSDGETYKLNYEFGIFITMNPGYAGRQELPENLKIQFRSVAMMVPDRQIIMRVKLAACGFKENIVLSRKFFTLYKLCEEQLSKQVHYDFGLRNILSCLRTLGAQKRAHPTDSEETTLMRVLRDMNLSKLVDEDESLFMSLIEDIFPGIKLTTQTYKELQKAIANATVALGIINHSEWNLKTVQLYETSLVRHGLMVLGPTGSGKTRCMWALMRALTEMGIPHKEIRMNPKAITASQMFGKLDVATNDWTDGIFSIIWRRSMQTKKTENLWIVLDGPVDTVWIENLNSVLDDNKTLTLANGDRIIMTPNTKLVFEPDNVDNASPATISRMGMVFVSASVLKWNSILEGWLKKCSTNEAGVLRMLFHKIYDDAHTFVQTKLHTKMTLLEALYIRQCIDLLEGLNIGNSDPTKILPEHHIEKLFLFSLMWSLGAVLELDGRLALQEYLVNHESNCNWPKYTEDETIFEYLVSNDGKWIHWSKMVSEFEYPSDRILEYHTILVPNVDNTRTLYLIDIIAKQEKAVLLIGEAGTAKSVMMKSYMSKHDPEYHLNKFFNFSSASTPNMVQRVFENYVEKRVGTTYGPPGGRKMTIFIDDINMPAINEWGDQITNEVVRQLMEYKGFYSLDKPGDFCTMQDIIFTTAVDKEWFQNTLRRTMEKILGPDFQYYSPIETYFVDFLREPPEPTGDEPEDFVLEAPKIYEEIPSYDAVITKVQQNMEQFNEYIRGMRLDFVFFHDTLVHLIRISRILGVPRGNALLVGIGGSGKQSLTRLASFIAGFNFFQITLSRQVGGKFRSRALKFPGLISGCTINWFLRWPRDALYAVGEHFLGKYKVICSPEVKQQLMQVVGDIQDDISDTCIEYFDRFRRQVYVTPKSFLTFLDNYKTLYKQRLDNINTLASRMTSGLSKLIDAAAQVDMLRKELEKNQEDIAAKNVQVEAILLTVNEKKREAESVKAKVQVSKDEAEAILQVIAKDKAVAERKLKAAEPALLEAEAALQTIKAADISTVRKLAKPPYLITLIMDCVLILFGRKLEPVKPDYEHQFLTPSWAESLKVMADTRFLYNLQNFPKDNINAETVDLMMPYLNFHMYTYEAAKQACGNVAGLIQWTISMVAFYEINKDVLPLKANLVIQESKYEKANSNLLEAEELLKEKDDALKIVQSEFDAMMQERQIIIDQAAVCQAKMNAASAMIEGLSGERVRWTEQVTVFKSETERLVGDALVFTGFLSYCGPFNQEFRVLLQKKWFNFIQDRKIPISVTINIVNTLTDTATIGDWSLQGLPIDELSVQNGIIVTKASRYPLLVDPQLQGKTWIKNKETDFDLQITWFTHKYFRNHLEDSVSIGRPLLIQDVGEELDPVLDNLLEKNFIKIGTSLKVKLGDKEVDVSKDFRLYITTKLSNPSYTPEIFARASIIDFTVTMKGLEDQLLGRVILTEKKELETEKTQLIADVAANNRKIKELEANLLHRLGTVQGPLIEDVEIMSVLNTTKQTAAEVNEKLSIARDTELKIDTAREEFRPIATRGSVLYFLICDMPHVNCMYQTSLVQFLERFDISMDSITHEEFQYLIKGGAALDLKAVEPKPCKWITDVTWLNLIALSSLRQFQYIVSQVPASEKVWKHWFDKDAPEEEVIPDGYNVLDTFRRLLLIRAWCMDRTLSQSRKYIASSLGVKYAEPVITLLDVMHSESRPNTPMICFLSMGSDPTPSIEQLAKRMEIVCRSVSMGQGQEVHARRLLNSAKTEERRKFGPLGWNIPYEFNSADWLASCMFMNNHLNDYDSKRGINWQIVRYMIGEVQYGGRVTDDYDKRLLNTFAKVWFTDALFAEGFVFYKGYPLLIFKQVSDYLKAIDAMSTIDPPQVYGLHPNADITYQSNTTQTVLDTIISVQPKEAGVAGVESREVVVVRQAKEMLEKVPALYNMFQVKDRLRAMNYAAPMNIFLKQEIDRIQVVIKLVRITLKDLLLAIEGVIIMSEEGVYVYGLFLEGAGWDRRNSRLCESANKVLYVLMPVIHIFVLHNVPDKSPKLYQVNVKV</sequence>
<evidence type="ECO:0000256" key="6">
    <source>
        <dbReference type="ARBA" id="ARBA00022741"/>
    </source>
</evidence>
<dbReference type="FunFam" id="1.10.8.710:FF:000003">
    <property type="entry name" value="Dynein axonemal heavy chain 5"/>
    <property type="match status" value="1"/>
</dbReference>
<dbReference type="SUPFAM" id="SSF52540">
    <property type="entry name" value="P-loop containing nucleoside triphosphate hydrolases"/>
    <property type="match status" value="4"/>
</dbReference>
<dbReference type="Pfam" id="PF18198">
    <property type="entry name" value="AAA_lid_11"/>
    <property type="match status" value="1"/>
</dbReference>
<organism evidence="16 17">
    <name type="scientific">Lasius niger</name>
    <name type="common">Black garden ant</name>
    <dbReference type="NCBI Taxonomy" id="67767"/>
    <lineage>
        <taxon>Eukaryota</taxon>
        <taxon>Metazoa</taxon>
        <taxon>Ecdysozoa</taxon>
        <taxon>Arthropoda</taxon>
        <taxon>Hexapoda</taxon>
        <taxon>Insecta</taxon>
        <taxon>Pterygota</taxon>
        <taxon>Neoptera</taxon>
        <taxon>Endopterygota</taxon>
        <taxon>Hymenoptera</taxon>
        <taxon>Apocrita</taxon>
        <taxon>Aculeata</taxon>
        <taxon>Formicoidea</taxon>
        <taxon>Formicidae</taxon>
        <taxon>Formicinae</taxon>
        <taxon>Lasius</taxon>
        <taxon>Lasius</taxon>
    </lineage>
</organism>
<evidence type="ECO:0000256" key="13">
    <source>
        <dbReference type="ARBA" id="ARBA00023273"/>
    </source>
</evidence>
<dbReference type="Pfam" id="PF12777">
    <property type="entry name" value="MT"/>
    <property type="match status" value="1"/>
</dbReference>
<dbReference type="Gene3D" id="1.20.1270.280">
    <property type="match status" value="1"/>
</dbReference>
<dbReference type="Gene3D" id="3.40.50.300">
    <property type="entry name" value="P-loop containing nucleotide triphosphate hydrolases"/>
    <property type="match status" value="6"/>
</dbReference>
<dbReference type="InterPro" id="IPR013602">
    <property type="entry name" value="Dynein_heavy_linker"/>
</dbReference>
<keyword evidence="6" id="KW-0547">Nucleotide-binding</keyword>
<feature type="coiled-coil region" evidence="14">
    <location>
        <begin position="1743"/>
        <end position="1798"/>
    </location>
</feature>
<dbReference type="Pfam" id="PF08393">
    <property type="entry name" value="DHC_N2"/>
    <property type="match status" value="1"/>
</dbReference>
<dbReference type="InterPro" id="IPR024317">
    <property type="entry name" value="Dynein_heavy_chain_D4_dom"/>
</dbReference>
<evidence type="ECO:0000256" key="10">
    <source>
        <dbReference type="ARBA" id="ARBA00023069"/>
    </source>
</evidence>
<keyword evidence="3" id="KW-0963">Cytoplasm</keyword>
<dbReference type="FunFam" id="1.20.140.100:FF:000003">
    <property type="entry name" value="Dynein, axonemal, heavy chain 5"/>
    <property type="match status" value="1"/>
</dbReference>
<dbReference type="FunFam" id="3.40.50.300:FF:000049">
    <property type="entry name" value="Dynein, axonemal, heavy chain 5"/>
    <property type="match status" value="1"/>
</dbReference>
<dbReference type="InterPro" id="IPR042219">
    <property type="entry name" value="AAA_lid_11_sf"/>
</dbReference>
<keyword evidence="7" id="KW-0067">ATP-binding</keyword>
<feature type="coiled-coil region" evidence="14">
    <location>
        <begin position="1963"/>
        <end position="1997"/>
    </location>
</feature>
<reference evidence="16 17" key="1">
    <citation type="submission" date="2015-04" db="EMBL/GenBank/DDBJ databases">
        <title>Lasius niger genome sequencing.</title>
        <authorList>
            <person name="Konorov E.A."/>
            <person name="Nikitin M.A."/>
            <person name="Kirill M.V."/>
            <person name="Chang P."/>
        </authorList>
    </citation>
    <scope>NUCLEOTIDE SEQUENCE [LARGE SCALE GENOMIC DNA]</scope>
    <source>
        <tissue evidence="16">Whole</tissue>
    </source>
</reference>
<keyword evidence="13" id="KW-0966">Cell projection</keyword>
<evidence type="ECO:0000256" key="8">
    <source>
        <dbReference type="ARBA" id="ARBA00023017"/>
    </source>
</evidence>
<keyword evidence="4" id="KW-0493">Microtubule</keyword>
<dbReference type="InterPro" id="IPR035706">
    <property type="entry name" value="AAA_9"/>
</dbReference>
<dbReference type="InterPro" id="IPR026983">
    <property type="entry name" value="DHC"/>
</dbReference>
<dbReference type="Pfam" id="PF12780">
    <property type="entry name" value="AAA_8"/>
    <property type="match status" value="1"/>
</dbReference>
<evidence type="ECO:0000256" key="1">
    <source>
        <dbReference type="ARBA" id="ARBA00004430"/>
    </source>
</evidence>
<dbReference type="InterPro" id="IPR041466">
    <property type="entry name" value="Dynein_AAA5_ext"/>
</dbReference>
<gene>
    <name evidence="16" type="ORF">RF55_5853</name>
</gene>
<dbReference type="GO" id="GO:0045505">
    <property type="term" value="F:dynein intermediate chain binding"/>
    <property type="evidence" value="ECO:0007669"/>
    <property type="project" value="InterPro"/>
</dbReference>
<dbReference type="Pfam" id="PF12774">
    <property type="entry name" value="AAA_6"/>
    <property type="match status" value="1"/>
</dbReference>
<dbReference type="EMBL" id="LBMM01003061">
    <property type="protein sequence ID" value="KMQ94014.1"/>
    <property type="molecule type" value="Genomic_DNA"/>
</dbReference>
<dbReference type="InterPro" id="IPR024743">
    <property type="entry name" value="Dynein_HC_stalk"/>
</dbReference>
<keyword evidence="11" id="KW-0505">Motor protein</keyword>
<dbReference type="Gene3D" id="1.10.8.720">
    <property type="entry name" value="Region D6 of dynein motor"/>
    <property type="match status" value="1"/>
</dbReference>